<dbReference type="InterPro" id="IPR006700">
    <property type="entry name" value="RsmE"/>
</dbReference>
<dbReference type="Gene3D" id="2.40.240.20">
    <property type="entry name" value="Hypothetical PUA domain-like, domain 1"/>
    <property type="match status" value="1"/>
</dbReference>
<evidence type="ECO:0000256" key="3">
    <source>
        <dbReference type="ARBA" id="ARBA00012328"/>
    </source>
</evidence>
<evidence type="ECO:0000256" key="7">
    <source>
        <dbReference type="ARBA" id="ARBA00022603"/>
    </source>
</evidence>
<evidence type="ECO:0000313" key="15">
    <source>
        <dbReference type="EMBL" id="OAM16861.1"/>
    </source>
</evidence>
<gene>
    <name evidence="15" type="ORF">A7P85_05310</name>
</gene>
<evidence type="ECO:0000313" key="16">
    <source>
        <dbReference type="Proteomes" id="UP000078003"/>
    </source>
</evidence>
<comment type="caution">
    <text evidence="15">The sequence shown here is derived from an EMBL/GenBank/DDBJ whole genome shotgun (WGS) entry which is preliminary data.</text>
</comment>
<protein>
    <recommendedName>
        <fullName evidence="4 12">Ribosomal RNA small subunit methyltransferase E</fullName>
        <ecNumber evidence="3 12">2.1.1.193</ecNumber>
    </recommendedName>
</protein>
<dbReference type="InterPro" id="IPR046886">
    <property type="entry name" value="RsmE_MTase_dom"/>
</dbReference>
<comment type="function">
    <text evidence="10 12">Specifically methylates the N3 position of the uracil ring of uridine 1498 (m3U1498) in 16S rRNA. Acts on the fully assembled 30S ribosomal subunit.</text>
</comment>
<evidence type="ECO:0000256" key="10">
    <source>
        <dbReference type="ARBA" id="ARBA00025699"/>
    </source>
</evidence>
<dbReference type="PANTHER" id="PTHR30027">
    <property type="entry name" value="RIBOSOMAL RNA SMALL SUBUNIT METHYLTRANSFERASE E"/>
    <property type="match status" value="1"/>
</dbReference>
<feature type="domain" description="Ribosomal RNA small subunit methyltransferase E PUA-like" evidence="14">
    <location>
        <begin position="24"/>
        <end position="63"/>
    </location>
</feature>
<name>A0A1A9REV1_EIKCO</name>
<dbReference type="InterPro" id="IPR029026">
    <property type="entry name" value="tRNA_m1G_MTases_N"/>
</dbReference>
<dbReference type="GO" id="GO:0070475">
    <property type="term" value="P:rRNA base methylation"/>
    <property type="evidence" value="ECO:0007669"/>
    <property type="project" value="TreeGrafter"/>
</dbReference>
<dbReference type="Proteomes" id="UP000078003">
    <property type="component" value="Unassembled WGS sequence"/>
</dbReference>
<keyword evidence="9 12" id="KW-0949">S-adenosyl-L-methionine</keyword>
<dbReference type="GO" id="GO:0005737">
    <property type="term" value="C:cytoplasm"/>
    <property type="evidence" value="ECO:0007669"/>
    <property type="project" value="UniProtKB-SubCell"/>
</dbReference>
<reference evidence="16" key="1">
    <citation type="submission" date="2016-05" db="EMBL/GenBank/DDBJ databases">
        <title>Draft genome of Corynebacterium afermentans subsp. afermentans LCDC 88199T.</title>
        <authorList>
            <person name="Bernier A.-M."/>
            <person name="Bernard K."/>
        </authorList>
    </citation>
    <scope>NUCLEOTIDE SEQUENCE [LARGE SCALE GENOMIC DNA]</scope>
    <source>
        <strain evidence="16">NML01-0328</strain>
    </source>
</reference>
<keyword evidence="7 12" id="KW-0489">Methyltransferase</keyword>
<comment type="catalytic activity">
    <reaction evidence="11 12">
        <text>uridine(1498) in 16S rRNA + S-adenosyl-L-methionine = N(3)-methyluridine(1498) in 16S rRNA + S-adenosyl-L-homocysteine + H(+)</text>
        <dbReference type="Rhea" id="RHEA:42920"/>
        <dbReference type="Rhea" id="RHEA-COMP:10283"/>
        <dbReference type="Rhea" id="RHEA-COMP:10284"/>
        <dbReference type="ChEBI" id="CHEBI:15378"/>
        <dbReference type="ChEBI" id="CHEBI:57856"/>
        <dbReference type="ChEBI" id="CHEBI:59789"/>
        <dbReference type="ChEBI" id="CHEBI:65315"/>
        <dbReference type="ChEBI" id="CHEBI:74502"/>
        <dbReference type="EC" id="2.1.1.193"/>
    </reaction>
</comment>
<dbReference type="InterPro" id="IPR015947">
    <property type="entry name" value="PUA-like_sf"/>
</dbReference>
<evidence type="ECO:0000259" key="14">
    <source>
        <dbReference type="Pfam" id="PF20260"/>
    </source>
</evidence>
<evidence type="ECO:0000256" key="2">
    <source>
        <dbReference type="ARBA" id="ARBA00005528"/>
    </source>
</evidence>
<comment type="similarity">
    <text evidence="2 12">Belongs to the RNA methyltransferase RsmE family.</text>
</comment>
<keyword evidence="6 12" id="KW-0698">rRNA processing</keyword>
<evidence type="ECO:0000256" key="9">
    <source>
        <dbReference type="ARBA" id="ARBA00022691"/>
    </source>
</evidence>
<evidence type="ECO:0000256" key="8">
    <source>
        <dbReference type="ARBA" id="ARBA00022679"/>
    </source>
</evidence>
<keyword evidence="5 12" id="KW-0963">Cytoplasm</keyword>
<dbReference type="Pfam" id="PF04452">
    <property type="entry name" value="Methyltrans_RNA"/>
    <property type="match status" value="1"/>
</dbReference>
<organism evidence="15 16">
    <name type="scientific">Eikenella corrodens</name>
    <dbReference type="NCBI Taxonomy" id="539"/>
    <lineage>
        <taxon>Bacteria</taxon>
        <taxon>Pseudomonadati</taxon>
        <taxon>Pseudomonadota</taxon>
        <taxon>Betaproteobacteria</taxon>
        <taxon>Neisseriales</taxon>
        <taxon>Neisseriaceae</taxon>
        <taxon>Eikenella</taxon>
    </lineage>
</organism>
<dbReference type="PANTHER" id="PTHR30027:SF3">
    <property type="entry name" value="16S RRNA (URACIL(1498)-N(3))-METHYLTRANSFERASE"/>
    <property type="match status" value="1"/>
</dbReference>
<dbReference type="SUPFAM" id="SSF75217">
    <property type="entry name" value="alpha/beta knot"/>
    <property type="match status" value="1"/>
</dbReference>
<sequence length="240" mass="25946">MPRFYVPQTFVAGEMLRLPENVCRHIQVLRLQAGEPLVLFDGRGQAAEAELLEIGRKQALARVDRLLVESRESPLSVTLIQAVSASEKMDFAVQKGTELGVKRIVPALSTRSNVRLSGDRAEKKVRRWQEIAISACEQCGRNEVPPVAPIADLSQVLAALLADSGARLLLSPHDGVPLHSLPQVQSAVLLIGPEGGLTAEEEDLARSYGFQAVQLGARVLRTETAALAALAAMQALWGDF</sequence>
<evidence type="ECO:0000256" key="4">
    <source>
        <dbReference type="ARBA" id="ARBA00013673"/>
    </source>
</evidence>
<proteinExistence type="inferred from homology"/>
<dbReference type="InterPro" id="IPR029028">
    <property type="entry name" value="Alpha/beta_knot_MTases"/>
</dbReference>
<dbReference type="RefSeq" id="WP_064085076.1">
    <property type="nucleotide sequence ID" value="NZ_LXSF01000004.1"/>
</dbReference>
<dbReference type="PIRSF" id="PIRSF015601">
    <property type="entry name" value="MTase_slr0722"/>
    <property type="match status" value="1"/>
</dbReference>
<dbReference type="Pfam" id="PF20260">
    <property type="entry name" value="PUA_4"/>
    <property type="match status" value="1"/>
</dbReference>
<feature type="domain" description="Ribosomal RNA small subunit methyltransferase E methyltransferase" evidence="13">
    <location>
        <begin position="72"/>
        <end position="234"/>
    </location>
</feature>
<dbReference type="NCBIfam" id="TIGR00046">
    <property type="entry name" value="RsmE family RNA methyltransferase"/>
    <property type="match status" value="1"/>
</dbReference>
<evidence type="ECO:0000256" key="11">
    <source>
        <dbReference type="ARBA" id="ARBA00047944"/>
    </source>
</evidence>
<dbReference type="AlphaFoldDB" id="A0A1A9REV1"/>
<dbReference type="SUPFAM" id="SSF88697">
    <property type="entry name" value="PUA domain-like"/>
    <property type="match status" value="1"/>
</dbReference>
<evidence type="ECO:0000259" key="13">
    <source>
        <dbReference type="Pfam" id="PF04452"/>
    </source>
</evidence>
<comment type="subcellular location">
    <subcellularLocation>
        <location evidence="1 12">Cytoplasm</location>
    </subcellularLocation>
</comment>
<evidence type="ECO:0000256" key="6">
    <source>
        <dbReference type="ARBA" id="ARBA00022552"/>
    </source>
</evidence>
<dbReference type="NCBIfam" id="NF008692">
    <property type="entry name" value="PRK11713.1-5"/>
    <property type="match status" value="1"/>
</dbReference>
<dbReference type="CDD" id="cd18084">
    <property type="entry name" value="RsmE-like"/>
    <property type="match status" value="1"/>
</dbReference>
<evidence type="ECO:0000256" key="12">
    <source>
        <dbReference type="PIRNR" id="PIRNR015601"/>
    </source>
</evidence>
<evidence type="ECO:0000256" key="5">
    <source>
        <dbReference type="ARBA" id="ARBA00022490"/>
    </source>
</evidence>
<dbReference type="Gene3D" id="3.40.1280.10">
    <property type="match status" value="1"/>
</dbReference>
<evidence type="ECO:0000256" key="1">
    <source>
        <dbReference type="ARBA" id="ARBA00004496"/>
    </source>
</evidence>
<accession>A0A1A9REV1</accession>
<dbReference type="InterPro" id="IPR046887">
    <property type="entry name" value="RsmE_PUA-like"/>
</dbReference>
<dbReference type="EMBL" id="LXSF01000004">
    <property type="protein sequence ID" value="OAM16861.1"/>
    <property type="molecule type" value="Genomic_DNA"/>
</dbReference>
<dbReference type="EC" id="2.1.1.193" evidence="3 12"/>
<dbReference type="GO" id="GO:0070042">
    <property type="term" value="F:rRNA (uridine-N3-)-methyltransferase activity"/>
    <property type="evidence" value="ECO:0007669"/>
    <property type="project" value="TreeGrafter"/>
</dbReference>
<keyword evidence="8 12" id="KW-0808">Transferase</keyword>